<evidence type="ECO:0000256" key="1">
    <source>
        <dbReference type="SAM" id="MobiDB-lite"/>
    </source>
</evidence>
<gene>
    <name evidence="2" type="ORF">SCUD_LOCUS11361</name>
</gene>
<sequence>MFLSRKYAALALPIRAFTSASDPPCSSMMLPRHKTLSIENYTRQRKSESCQNKSINEDNSIHVNEVENTELSEQIRKELSDISARLSSLSSNPSVPIWYQSDDNNVSHEIGFQQSTPLSDRTIAPQDSFSEVISNKQQNLFVYNKTDVTSDTSDHLKYSISRLSNDDQFKVNYRHKTLNKDNLDSLRKLKRYPTAGKNSIANKKYTKTIFPNKSWIKVPQNLLISAAEGLQELFHDSSDDESLDDHSLLKFDIQNSTQNLSDSSSSTESSKHTYTMESPSEYLDRKFDLEQMEGSYHSAISNNSASNSGSRIHETTDYSTSNGTFTRPRLPHSVVPNADLYLKTNSNNCGSIKEKKSSHHPLKMNDLLSLEELDDYLFDTQKLVTVCFKQSC</sequence>
<reference evidence="2 3" key="2">
    <citation type="submission" date="2018-11" db="EMBL/GenBank/DDBJ databases">
        <authorList>
            <consortium name="Pathogen Informatics"/>
        </authorList>
    </citation>
    <scope>NUCLEOTIDE SEQUENCE [LARGE SCALE GENOMIC DNA]</scope>
    <source>
        <strain evidence="2">Dakar</strain>
        <strain evidence="3">Dakar, Senegal</strain>
    </source>
</reference>
<proteinExistence type="predicted"/>
<reference evidence="4" key="1">
    <citation type="submission" date="2016-06" db="UniProtKB">
        <authorList>
            <consortium name="WormBaseParasite"/>
        </authorList>
    </citation>
    <scope>IDENTIFICATION</scope>
</reference>
<feature type="region of interest" description="Disordered" evidence="1">
    <location>
        <begin position="257"/>
        <end position="278"/>
    </location>
</feature>
<dbReference type="Proteomes" id="UP000279833">
    <property type="component" value="Unassembled WGS sequence"/>
</dbReference>
<evidence type="ECO:0000313" key="4">
    <source>
        <dbReference type="WBParaSite" id="SCUD_0001136101-mRNA-1"/>
    </source>
</evidence>
<accession>A0A183K8N1</accession>
<dbReference type="AlphaFoldDB" id="A0A183K8N1"/>
<feature type="compositionally biased region" description="Low complexity" evidence="1">
    <location>
        <begin position="257"/>
        <end position="275"/>
    </location>
</feature>
<evidence type="ECO:0000313" key="3">
    <source>
        <dbReference type="Proteomes" id="UP000279833"/>
    </source>
</evidence>
<organism evidence="4">
    <name type="scientific">Schistosoma curassoni</name>
    <dbReference type="NCBI Taxonomy" id="6186"/>
    <lineage>
        <taxon>Eukaryota</taxon>
        <taxon>Metazoa</taxon>
        <taxon>Spiralia</taxon>
        <taxon>Lophotrochozoa</taxon>
        <taxon>Platyhelminthes</taxon>
        <taxon>Trematoda</taxon>
        <taxon>Digenea</taxon>
        <taxon>Strigeidida</taxon>
        <taxon>Schistosomatoidea</taxon>
        <taxon>Schistosomatidae</taxon>
        <taxon>Schistosoma</taxon>
    </lineage>
</organism>
<feature type="region of interest" description="Disordered" evidence="1">
    <location>
        <begin position="301"/>
        <end position="330"/>
    </location>
</feature>
<keyword evidence="3" id="KW-1185">Reference proteome</keyword>
<protein>
    <submittedName>
        <fullName evidence="4">Mitochondrial ribosomal protein</fullName>
    </submittedName>
</protein>
<dbReference type="WBParaSite" id="SCUD_0001136101-mRNA-1">
    <property type="protein sequence ID" value="SCUD_0001136101-mRNA-1"/>
    <property type="gene ID" value="SCUD_0001136101"/>
</dbReference>
<name>A0A183K8N1_9TREM</name>
<feature type="compositionally biased region" description="Low complexity" evidence="1">
    <location>
        <begin position="301"/>
        <end position="310"/>
    </location>
</feature>
<dbReference type="EMBL" id="UZAK01034359">
    <property type="protein sequence ID" value="VDP44201.1"/>
    <property type="molecule type" value="Genomic_DNA"/>
</dbReference>
<evidence type="ECO:0000313" key="2">
    <source>
        <dbReference type="EMBL" id="VDP44201.1"/>
    </source>
</evidence>